<keyword evidence="16" id="KW-0010">Activator</keyword>
<keyword evidence="4" id="KW-0158">Chromosome</keyword>
<keyword evidence="15" id="KW-0805">Transcription regulation</keyword>
<dbReference type="InterPro" id="IPR001811">
    <property type="entry name" value="Chemokine_IL8-like_dom"/>
</dbReference>
<feature type="compositionally biased region" description="Basic and acidic residues" evidence="24">
    <location>
        <begin position="187"/>
        <end position="215"/>
    </location>
</feature>
<evidence type="ECO:0000256" key="7">
    <source>
        <dbReference type="ARBA" id="ARBA00022553"/>
    </source>
</evidence>
<evidence type="ECO:0000256" key="4">
    <source>
        <dbReference type="ARBA" id="ARBA00022454"/>
    </source>
</evidence>
<keyword evidence="12" id="KW-0832">Ubl conjugation</keyword>
<dbReference type="GO" id="GO:0005125">
    <property type="term" value="F:cytokine activity"/>
    <property type="evidence" value="ECO:0007669"/>
    <property type="project" value="UniProtKB-KW"/>
</dbReference>
<evidence type="ECO:0000256" key="3">
    <source>
        <dbReference type="ARBA" id="ARBA00007747"/>
    </source>
</evidence>
<comment type="caution">
    <text evidence="27">The sequence shown here is derived from an EMBL/GenBank/DDBJ whole genome shotgun (WGS) entry which is preliminary data.</text>
</comment>
<dbReference type="InterPro" id="IPR034393">
    <property type="entry name" value="TatSF1-like"/>
</dbReference>
<gene>
    <name evidence="27" type="ORF">ACEWY4_009414</name>
</gene>
<feature type="region of interest" description="Disordered" evidence="24">
    <location>
        <begin position="172"/>
        <end position="220"/>
    </location>
</feature>
<dbReference type="EMBL" id="JBHFQA010000008">
    <property type="protein sequence ID" value="KAL2094695.1"/>
    <property type="molecule type" value="Genomic_DNA"/>
</dbReference>
<dbReference type="GO" id="GO:0006281">
    <property type="term" value="P:DNA repair"/>
    <property type="evidence" value="ECO:0007669"/>
    <property type="project" value="UniProtKB-KW"/>
</dbReference>
<dbReference type="FunFam" id="3.30.70.330:FF:000105">
    <property type="entry name" value="HIV Tat-specific factor 1 homolog"/>
    <property type="match status" value="1"/>
</dbReference>
<keyword evidence="10" id="KW-0677">Repeat</keyword>
<dbReference type="CDD" id="cd12281">
    <property type="entry name" value="RRM1_TatSF1_like"/>
    <property type="match status" value="1"/>
</dbReference>
<evidence type="ECO:0000313" key="28">
    <source>
        <dbReference type="Proteomes" id="UP001591681"/>
    </source>
</evidence>
<evidence type="ECO:0000256" key="10">
    <source>
        <dbReference type="ARBA" id="ARBA00022737"/>
    </source>
</evidence>
<protein>
    <recommendedName>
        <fullName evidence="22">17S U2 SnRNP complex component HTATSF1</fullName>
    </recommendedName>
</protein>
<evidence type="ECO:0000313" key="27">
    <source>
        <dbReference type="EMBL" id="KAL2094695.1"/>
    </source>
</evidence>
<dbReference type="AlphaFoldDB" id="A0ABD1K6C6"/>
<evidence type="ECO:0000256" key="16">
    <source>
        <dbReference type="ARBA" id="ARBA00023159"/>
    </source>
</evidence>
<dbReference type="GO" id="GO:0005694">
    <property type="term" value="C:chromosome"/>
    <property type="evidence" value="ECO:0007669"/>
    <property type="project" value="UniProtKB-SubCell"/>
</dbReference>
<keyword evidence="9" id="KW-0747">Spliceosome</keyword>
<dbReference type="PANTHER" id="PTHR15608">
    <property type="entry name" value="SPLICING FACTOR U2AF-ASSOCIATED PROTEIN 2"/>
    <property type="match status" value="1"/>
</dbReference>
<dbReference type="GO" id="GO:0000398">
    <property type="term" value="P:mRNA splicing, via spliceosome"/>
    <property type="evidence" value="ECO:0007669"/>
    <property type="project" value="UniProtKB-ARBA"/>
</dbReference>
<keyword evidence="13 23" id="KW-0694">RNA-binding</keyword>
<comment type="subcellular location">
    <subcellularLocation>
        <location evidence="2">Chromosome</location>
    </subcellularLocation>
    <subcellularLocation>
        <location evidence="1">Nucleus</location>
    </subcellularLocation>
</comment>
<keyword evidence="19" id="KW-0234">DNA repair</keyword>
<reference evidence="27 28" key="1">
    <citation type="submission" date="2024-09" db="EMBL/GenBank/DDBJ databases">
        <title>A chromosome-level genome assembly of Gray's grenadier anchovy, Coilia grayii.</title>
        <authorList>
            <person name="Fu Z."/>
        </authorList>
    </citation>
    <scope>NUCLEOTIDE SEQUENCE [LARGE SCALE GENOMIC DNA]</scope>
    <source>
        <strain evidence="27">G4</strain>
        <tissue evidence="27">Muscle</tissue>
    </source>
</reference>
<feature type="domain" description="RRM" evidence="26">
    <location>
        <begin position="227"/>
        <end position="312"/>
    </location>
</feature>
<proteinExistence type="inferred from homology"/>
<evidence type="ECO:0000256" key="17">
    <source>
        <dbReference type="ARBA" id="ARBA00023163"/>
    </source>
</evidence>
<evidence type="ECO:0000256" key="23">
    <source>
        <dbReference type="PROSITE-ProRule" id="PRU00176"/>
    </source>
</evidence>
<dbReference type="Gene3D" id="3.30.70.330">
    <property type="match status" value="2"/>
</dbReference>
<dbReference type="InterPro" id="IPR012677">
    <property type="entry name" value="Nucleotide-bd_a/b_plait_sf"/>
</dbReference>
<feature type="domain" description="RRM" evidence="26">
    <location>
        <begin position="357"/>
        <end position="442"/>
    </location>
</feature>
<feature type="chain" id="PRO_5044818394" description="17S U2 SnRNP complex component HTATSF1" evidence="25">
    <location>
        <begin position="23"/>
        <end position="562"/>
    </location>
</feature>
<dbReference type="PANTHER" id="PTHR15608:SF0">
    <property type="entry name" value="HIV TAT-SPECIFIC FACTOR 1"/>
    <property type="match status" value="1"/>
</dbReference>
<evidence type="ECO:0000256" key="12">
    <source>
        <dbReference type="ARBA" id="ARBA00022843"/>
    </source>
</evidence>
<evidence type="ECO:0000256" key="5">
    <source>
        <dbReference type="ARBA" id="ARBA00022499"/>
    </source>
</evidence>
<keyword evidence="5" id="KW-1017">Isopeptide bond</keyword>
<keyword evidence="8" id="KW-0507">mRNA processing</keyword>
<dbReference type="SMART" id="SM00360">
    <property type="entry name" value="RRM"/>
    <property type="match status" value="2"/>
</dbReference>
<dbReference type="InterPro" id="IPR035979">
    <property type="entry name" value="RBD_domain_sf"/>
</dbReference>
<feature type="region of interest" description="Disordered" evidence="24">
    <location>
        <begin position="324"/>
        <end position="348"/>
    </location>
</feature>
<evidence type="ECO:0000256" key="24">
    <source>
        <dbReference type="SAM" id="MobiDB-lite"/>
    </source>
</evidence>
<feature type="signal peptide" evidence="25">
    <location>
        <begin position="1"/>
        <end position="22"/>
    </location>
</feature>
<sequence>MKMTCICLALGLAMMMALSSEAFIYGIETAPRGCCFDFLSARVNIPLTDIVSAKRTDAKCPKAAIVVTTALGRDFCVDPTSKFGKRLAAKLSRTFSVMSGDSDGKNKEFLEQLRLQELYGDRRGDGDDPYTYVDPEDGTVYDWDHDKKAWFPKITDDFLAVYHANYGFNESQEGNASASVAPSEATAPKKEEPQKGEKSADQTKAKDKGEKRKADPGWFDVETDKNTNVYVSGLPLDITPEEFVEFMSKCGIIMRDPITEEYKVKLYRDREGNQKGDGLCCYLKKESVALAVRLLDESEIRGYQLHVEAARFELKGDYDASKKKKKSKEYRKKLKQQQKQLDWRPEKSGEVRKRHERVVIIRNMFHPSDFEEDPLVLNEYREDLRTECEKFGEVKKVIIFDRHPDGVASVAFKEPEQADACVQALNNRWFGGRQLSAALWDGTTDYQVEETTREREERLKGWESFLDDGKGAAAAGVATQGDAPKSSEADTTPTPTAPAAAAAAAATAVPKEASNGQSTAAAAATADTPAEGMSGADEEDQGADTTDSSLAGTDEDEEEEDA</sequence>
<keyword evidence="6" id="KW-0202">Cytokine</keyword>
<comment type="subunit">
    <text evidence="21">Component of the 17S U2 SnRNP complex, a ribonucleoprotein complex that contains small nuclear RNA (snRNA) U2 and a number of specific proteins. Within the 17S U2 SnRNP complex, interacts (via UHM region) directly with SF3B1. Component of a complex which is at least composed of HTATSF1/Tat-SF1, the P-TEFb complex components CDK9 and CCNT1, RNA polymerase II, SUPT5H, and NCL/nucleolin. Interacts with GTF2F2/RAP30 and POLR2A. Interacts with TCERG1/CA150. Interacts with (poly-ADP-ribosylated) RPA1; promoting HTATSF1 recruitment to DNA damage sites. Interacts (when phosphorylated) with TOPBP1; promoting recruitment of TOPBP1 to DNA damage sites during S-phase.</text>
</comment>
<feature type="compositionally biased region" description="Acidic residues" evidence="24">
    <location>
        <begin position="553"/>
        <end position="562"/>
    </location>
</feature>
<dbReference type="Pfam" id="PF00076">
    <property type="entry name" value="RRM_1"/>
    <property type="match status" value="2"/>
</dbReference>
<dbReference type="InterPro" id="IPR034392">
    <property type="entry name" value="TatSF1-like_RRM1"/>
</dbReference>
<dbReference type="GO" id="GO:0005615">
    <property type="term" value="C:extracellular space"/>
    <property type="evidence" value="ECO:0007669"/>
    <property type="project" value="UniProtKB-KW"/>
</dbReference>
<evidence type="ECO:0000256" key="14">
    <source>
        <dbReference type="ARBA" id="ARBA00022990"/>
    </source>
</evidence>
<evidence type="ECO:0000256" key="19">
    <source>
        <dbReference type="ARBA" id="ARBA00023204"/>
    </source>
</evidence>
<dbReference type="SMART" id="SM00361">
    <property type="entry name" value="RRM_1"/>
    <property type="match status" value="1"/>
</dbReference>
<dbReference type="Proteomes" id="UP001591681">
    <property type="component" value="Unassembled WGS sequence"/>
</dbReference>
<evidence type="ECO:0000256" key="20">
    <source>
        <dbReference type="ARBA" id="ARBA00023242"/>
    </source>
</evidence>
<dbReference type="Pfam" id="PF00048">
    <property type="entry name" value="IL8"/>
    <property type="match status" value="1"/>
</dbReference>
<dbReference type="Gene3D" id="2.40.50.40">
    <property type="match status" value="1"/>
</dbReference>
<dbReference type="SMART" id="SM00199">
    <property type="entry name" value="SCY"/>
    <property type="match status" value="1"/>
</dbReference>
<feature type="compositionally biased region" description="Low complexity" evidence="24">
    <location>
        <begin position="519"/>
        <end position="530"/>
    </location>
</feature>
<dbReference type="InterPro" id="IPR003954">
    <property type="entry name" value="RRM_euk-type"/>
</dbReference>
<keyword evidence="18" id="KW-0508">mRNA splicing</keyword>
<organism evidence="27 28">
    <name type="scientific">Coilia grayii</name>
    <name type="common">Gray's grenadier anchovy</name>
    <dbReference type="NCBI Taxonomy" id="363190"/>
    <lineage>
        <taxon>Eukaryota</taxon>
        <taxon>Metazoa</taxon>
        <taxon>Chordata</taxon>
        <taxon>Craniata</taxon>
        <taxon>Vertebrata</taxon>
        <taxon>Euteleostomi</taxon>
        <taxon>Actinopterygii</taxon>
        <taxon>Neopterygii</taxon>
        <taxon>Teleostei</taxon>
        <taxon>Clupei</taxon>
        <taxon>Clupeiformes</taxon>
        <taxon>Clupeoidei</taxon>
        <taxon>Engraulidae</taxon>
        <taxon>Coilinae</taxon>
        <taxon>Coilia</taxon>
    </lineage>
</organism>
<evidence type="ECO:0000259" key="26">
    <source>
        <dbReference type="PROSITE" id="PS50102"/>
    </source>
</evidence>
<keyword evidence="14" id="KW-0007">Acetylation</keyword>
<dbReference type="InterPro" id="IPR000504">
    <property type="entry name" value="RRM_dom"/>
</dbReference>
<evidence type="ECO:0000256" key="13">
    <source>
        <dbReference type="ARBA" id="ARBA00022884"/>
    </source>
</evidence>
<dbReference type="GO" id="GO:0003723">
    <property type="term" value="F:RNA binding"/>
    <property type="evidence" value="ECO:0007669"/>
    <property type="project" value="UniProtKB-UniRule"/>
</dbReference>
<evidence type="ECO:0000256" key="15">
    <source>
        <dbReference type="ARBA" id="ARBA00023015"/>
    </source>
</evidence>
<keyword evidence="25" id="KW-0732">Signal</keyword>
<evidence type="ECO:0000256" key="1">
    <source>
        <dbReference type="ARBA" id="ARBA00004123"/>
    </source>
</evidence>
<dbReference type="InterPro" id="IPR036048">
    <property type="entry name" value="Interleukin_8-like_sf"/>
</dbReference>
<evidence type="ECO:0000256" key="8">
    <source>
        <dbReference type="ARBA" id="ARBA00022664"/>
    </source>
</evidence>
<feature type="region of interest" description="Disordered" evidence="24">
    <location>
        <begin position="475"/>
        <end position="562"/>
    </location>
</feature>
<feature type="compositionally biased region" description="Basic residues" evidence="24">
    <location>
        <begin position="324"/>
        <end position="336"/>
    </location>
</feature>
<name>A0ABD1K6C6_9TELE</name>
<keyword evidence="28" id="KW-1185">Reference proteome</keyword>
<dbReference type="PROSITE" id="PS50102">
    <property type="entry name" value="RRM"/>
    <property type="match status" value="2"/>
</dbReference>
<dbReference type="FunFam" id="3.30.70.330:FF:000202">
    <property type="entry name" value="HIV Tat-specific factor 1"/>
    <property type="match status" value="1"/>
</dbReference>
<keyword evidence="11" id="KW-0227">DNA damage</keyword>
<dbReference type="SUPFAM" id="SSF54117">
    <property type="entry name" value="Interleukin 8-like chemokines"/>
    <property type="match status" value="1"/>
</dbReference>
<evidence type="ECO:0000256" key="2">
    <source>
        <dbReference type="ARBA" id="ARBA00004286"/>
    </source>
</evidence>
<keyword evidence="7" id="KW-0597">Phosphoprotein</keyword>
<keyword evidence="17" id="KW-0804">Transcription</keyword>
<evidence type="ECO:0000256" key="22">
    <source>
        <dbReference type="ARBA" id="ARBA00073773"/>
    </source>
</evidence>
<keyword evidence="20" id="KW-0539">Nucleus</keyword>
<evidence type="ECO:0000256" key="6">
    <source>
        <dbReference type="ARBA" id="ARBA00022514"/>
    </source>
</evidence>
<accession>A0ABD1K6C6</accession>
<evidence type="ECO:0000256" key="9">
    <source>
        <dbReference type="ARBA" id="ARBA00022728"/>
    </source>
</evidence>
<evidence type="ECO:0000256" key="18">
    <source>
        <dbReference type="ARBA" id="ARBA00023187"/>
    </source>
</evidence>
<evidence type="ECO:0000256" key="25">
    <source>
        <dbReference type="SAM" id="SignalP"/>
    </source>
</evidence>
<dbReference type="GO" id="GO:0005684">
    <property type="term" value="C:U2-type spliceosomal complex"/>
    <property type="evidence" value="ECO:0007669"/>
    <property type="project" value="UniProtKB-ARBA"/>
</dbReference>
<feature type="compositionally biased region" description="Low complexity" evidence="24">
    <location>
        <begin position="491"/>
        <end position="508"/>
    </location>
</feature>
<evidence type="ECO:0000256" key="11">
    <source>
        <dbReference type="ARBA" id="ARBA00022763"/>
    </source>
</evidence>
<dbReference type="SUPFAM" id="SSF54928">
    <property type="entry name" value="RNA-binding domain, RBD"/>
    <property type="match status" value="1"/>
</dbReference>
<evidence type="ECO:0000256" key="21">
    <source>
        <dbReference type="ARBA" id="ARBA00062124"/>
    </source>
</evidence>
<dbReference type="CDD" id="cd12282">
    <property type="entry name" value="RRM2_TatSF1_like"/>
    <property type="match status" value="1"/>
</dbReference>
<comment type="similarity">
    <text evidence="3">Belongs to the HTATSF1 family.</text>
</comment>